<feature type="domain" description="Periplasmic binding protein" evidence="6">
    <location>
        <begin position="60"/>
        <end position="314"/>
    </location>
</feature>
<comment type="similarity">
    <text evidence="2">Belongs to the bacterial solute-binding protein 2 family.</text>
</comment>
<dbReference type="PROSITE" id="PS51257">
    <property type="entry name" value="PROKAR_LIPOPROTEIN"/>
    <property type="match status" value="1"/>
</dbReference>
<accession>A0A9X3MRH4</accession>
<dbReference type="Proteomes" id="UP001149140">
    <property type="component" value="Unassembled WGS sequence"/>
</dbReference>
<dbReference type="PANTHER" id="PTHR46847:SF1">
    <property type="entry name" value="D-ALLOSE-BINDING PERIPLASMIC PROTEIN-RELATED"/>
    <property type="match status" value="1"/>
</dbReference>
<gene>
    <name evidence="7" type="ORF">OM076_06195</name>
</gene>
<feature type="region of interest" description="Disordered" evidence="4">
    <location>
        <begin position="29"/>
        <end position="54"/>
    </location>
</feature>
<evidence type="ECO:0000256" key="2">
    <source>
        <dbReference type="ARBA" id="ARBA00007639"/>
    </source>
</evidence>
<dbReference type="Gene3D" id="3.40.50.2300">
    <property type="match status" value="2"/>
</dbReference>
<keyword evidence="3 5" id="KW-0732">Signal</keyword>
<keyword evidence="8" id="KW-1185">Reference proteome</keyword>
<dbReference type="GO" id="GO:0030313">
    <property type="term" value="C:cell envelope"/>
    <property type="evidence" value="ECO:0007669"/>
    <property type="project" value="UniProtKB-SubCell"/>
</dbReference>
<feature type="signal peptide" evidence="5">
    <location>
        <begin position="1"/>
        <end position="26"/>
    </location>
</feature>
<dbReference type="GO" id="GO:0030246">
    <property type="term" value="F:carbohydrate binding"/>
    <property type="evidence" value="ECO:0007669"/>
    <property type="project" value="UniProtKB-ARBA"/>
</dbReference>
<proteinExistence type="inferred from homology"/>
<sequence>MSSTVRITRGLSVAAMALALGGTVAACGSHDNSTSGSIQTTKTAPASSPAADTGPPVHLAFSAPAADHGWLKAVTDDAKAEAKQLGITMDVQDSASTSAEQADQIQTLIASKPDALVVLPNEGEALTPAAEQATKAGIPVINIDRAFTTPAADRLWIGGDNYGIGWQAGNYFADQLNCKGNVVEIQGLAGISVTQDRTKGFADALKQRCQGGIKIVANQPADFLPDKGLSVMENILQAQKHIDAVYTQDDDMAQGVAAAIQNAHRDKEMWMTGAGGSKQVMEEIQKGGLWRATFLYNPSMAASAVHLAQLIVQQKGLDELAEPEIPSSITLQATAVTKDNVAKYLKLGF</sequence>
<dbReference type="InterPro" id="IPR025997">
    <property type="entry name" value="SBP_2_dom"/>
</dbReference>
<protein>
    <submittedName>
        <fullName evidence="7">Substrate-binding domain-containing protein</fullName>
    </submittedName>
</protein>
<dbReference type="AlphaFoldDB" id="A0A9X3MRH4"/>
<feature type="compositionally biased region" description="Low complexity" evidence="4">
    <location>
        <begin position="40"/>
        <end position="54"/>
    </location>
</feature>
<organism evidence="7 8">
    <name type="scientific">Solirubrobacter ginsenosidimutans</name>
    <dbReference type="NCBI Taxonomy" id="490573"/>
    <lineage>
        <taxon>Bacteria</taxon>
        <taxon>Bacillati</taxon>
        <taxon>Actinomycetota</taxon>
        <taxon>Thermoleophilia</taxon>
        <taxon>Solirubrobacterales</taxon>
        <taxon>Solirubrobacteraceae</taxon>
        <taxon>Solirubrobacter</taxon>
    </lineage>
</organism>
<dbReference type="SUPFAM" id="SSF53822">
    <property type="entry name" value="Periplasmic binding protein-like I"/>
    <property type="match status" value="1"/>
</dbReference>
<dbReference type="PANTHER" id="PTHR46847">
    <property type="entry name" value="D-ALLOSE-BINDING PERIPLASMIC PROTEIN-RELATED"/>
    <property type="match status" value="1"/>
</dbReference>
<feature type="chain" id="PRO_5040803844" evidence="5">
    <location>
        <begin position="27"/>
        <end position="349"/>
    </location>
</feature>
<comment type="subcellular location">
    <subcellularLocation>
        <location evidence="1">Cell envelope</location>
    </subcellularLocation>
</comment>
<feature type="compositionally biased region" description="Polar residues" evidence="4">
    <location>
        <begin position="30"/>
        <end position="39"/>
    </location>
</feature>
<dbReference type="EMBL" id="JAPDOD010000003">
    <property type="protein sequence ID" value="MDA0159845.1"/>
    <property type="molecule type" value="Genomic_DNA"/>
</dbReference>
<dbReference type="Pfam" id="PF13407">
    <property type="entry name" value="Peripla_BP_4"/>
    <property type="match status" value="1"/>
</dbReference>
<evidence type="ECO:0000259" key="6">
    <source>
        <dbReference type="Pfam" id="PF13407"/>
    </source>
</evidence>
<name>A0A9X3MRH4_9ACTN</name>
<reference evidence="7" key="1">
    <citation type="submission" date="2022-10" db="EMBL/GenBank/DDBJ databases">
        <title>The WGS of Solirubrobacter ginsenosidimutans DSM 21036.</title>
        <authorList>
            <person name="Jiang Z."/>
        </authorList>
    </citation>
    <scope>NUCLEOTIDE SEQUENCE</scope>
    <source>
        <strain evidence="7">DSM 21036</strain>
    </source>
</reference>
<dbReference type="InterPro" id="IPR028082">
    <property type="entry name" value="Peripla_BP_I"/>
</dbReference>
<comment type="caution">
    <text evidence="7">The sequence shown here is derived from an EMBL/GenBank/DDBJ whole genome shotgun (WGS) entry which is preliminary data.</text>
</comment>
<evidence type="ECO:0000256" key="3">
    <source>
        <dbReference type="ARBA" id="ARBA00022729"/>
    </source>
</evidence>
<evidence type="ECO:0000256" key="1">
    <source>
        <dbReference type="ARBA" id="ARBA00004196"/>
    </source>
</evidence>
<evidence type="ECO:0000313" key="8">
    <source>
        <dbReference type="Proteomes" id="UP001149140"/>
    </source>
</evidence>
<evidence type="ECO:0000256" key="4">
    <source>
        <dbReference type="SAM" id="MobiDB-lite"/>
    </source>
</evidence>
<evidence type="ECO:0000256" key="5">
    <source>
        <dbReference type="SAM" id="SignalP"/>
    </source>
</evidence>
<evidence type="ECO:0000313" key="7">
    <source>
        <dbReference type="EMBL" id="MDA0159845.1"/>
    </source>
</evidence>